<evidence type="ECO:0000313" key="2">
    <source>
        <dbReference type="EMBL" id="RCN28487.1"/>
    </source>
</evidence>
<name>A0A368FE80_ANCCA</name>
<reference evidence="2 3" key="1">
    <citation type="submission" date="2014-10" db="EMBL/GenBank/DDBJ databases">
        <title>Draft genome of the hookworm Ancylostoma caninum.</title>
        <authorList>
            <person name="Mitreva M."/>
        </authorList>
    </citation>
    <scope>NUCLEOTIDE SEQUENCE [LARGE SCALE GENOMIC DNA]</scope>
    <source>
        <strain evidence="2 3">Baltimore</strain>
    </source>
</reference>
<protein>
    <submittedName>
        <fullName evidence="2">Uncharacterized protein</fullName>
    </submittedName>
</protein>
<dbReference type="Proteomes" id="UP000252519">
    <property type="component" value="Unassembled WGS sequence"/>
</dbReference>
<organism evidence="2 3">
    <name type="scientific">Ancylostoma caninum</name>
    <name type="common">Dog hookworm</name>
    <dbReference type="NCBI Taxonomy" id="29170"/>
    <lineage>
        <taxon>Eukaryota</taxon>
        <taxon>Metazoa</taxon>
        <taxon>Ecdysozoa</taxon>
        <taxon>Nematoda</taxon>
        <taxon>Chromadorea</taxon>
        <taxon>Rhabditida</taxon>
        <taxon>Rhabditina</taxon>
        <taxon>Rhabditomorpha</taxon>
        <taxon>Strongyloidea</taxon>
        <taxon>Ancylostomatidae</taxon>
        <taxon>Ancylostomatinae</taxon>
        <taxon>Ancylostoma</taxon>
    </lineage>
</organism>
<evidence type="ECO:0000256" key="1">
    <source>
        <dbReference type="SAM" id="MobiDB-lite"/>
    </source>
</evidence>
<keyword evidence="3" id="KW-1185">Reference proteome</keyword>
<feature type="compositionally biased region" description="Acidic residues" evidence="1">
    <location>
        <begin position="29"/>
        <end position="42"/>
    </location>
</feature>
<feature type="region of interest" description="Disordered" evidence="1">
    <location>
        <begin position="29"/>
        <end position="60"/>
    </location>
</feature>
<dbReference type="AlphaFoldDB" id="A0A368FE80"/>
<accession>A0A368FE80</accession>
<comment type="caution">
    <text evidence="2">The sequence shown here is derived from an EMBL/GenBank/DDBJ whole genome shotgun (WGS) entry which is preliminary data.</text>
</comment>
<proteinExistence type="predicted"/>
<gene>
    <name evidence="2" type="ORF">ANCCAN_25769</name>
</gene>
<dbReference type="EMBL" id="JOJR01002574">
    <property type="protein sequence ID" value="RCN28487.1"/>
    <property type="molecule type" value="Genomic_DNA"/>
</dbReference>
<sequence length="79" mass="9208">MDANGNPKVFFKGDTEEDMFENMTDEYVSDEDLSFTDEEDESTEKNVEGQHQPDPFPFLNLPEELQTEVFRKVCRLIQA</sequence>
<evidence type="ECO:0000313" key="3">
    <source>
        <dbReference type="Proteomes" id="UP000252519"/>
    </source>
</evidence>